<dbReference type="Pfam" id="PF01391">
    <property type="entry name" value="Collagen"/>
    <property type="match status" value="1"/>
</dbReference>
<protein>
    <submittedName>
        <fullName evidence="2">Endonuclease-reverse transcriptase HmRTE-e01-like</fullName>
    </submittedName>
</protein>
<dbReference type="EMBL" id="MNPL01025310">
    <property type="protein sequence ID" value="OQR68315.1"/>
    <property type="molecule type" value="Genomic_DNA"/>
</dbReference>
<feature type="compositionally biased region" description="Basic and acidic residues" evidence="1">
    <location>
        <begin position="7"/>
        <end position="28"/>
    </location>
</feature>
<keyword evidence="2" id="KW-0548">Nucleotidyltransferase</keyword>
<organism evidence="2 3">
    <name type="scientific">Tropilaelaps mercedesae</name>
    <dbReference type="NCBI Taxonomy" id="418985"/>
    <lineage>
        <taxon>Eukaryota</taxon>
        <taxon>Metazoa</taxon>
        <taxon>Ecdysozoa</taxon>
        <taxon>Arthropoda</taxon>
        <taxon>Chelicerata</taxon>
        <taxon>Arachnida</taxon>
        <taxon>Acari</taxon>
        <taxon>Parasitiformes</taxon>
        <taxon>Mesostigmata</taxon>
        <taxon>Gamasina</taxon>
        <taxon>Dermanyssoidea</taxon>
        <taxon>Laelapidae</taxon>
        <taxon>Tropilaelaps</taxon>
    </lineage>
</organism>
<dbReference type="InterPro" id="IPR008160">
    <property type="entry name" value="Collagen"/>
</dbReference>
<gene>
    <name evidence="2" type="ORF">BIW11_12986</name>
</gene>
<accession>A0A1V9X415</accession>
<sequence>MGYRALDNSEKVNGKVDEQGDKGEKGDRGLTTTLDGNTFPTGFIEGPAGPPGPPGPAGPPGRKGDQGVQGPPGLDGVKGDKGERGIRGKRGPPGLDGMKGAPGDKGEGGLALVTYNEYDVIIRCRGHEVNAGSAEKRVIREIRVCRVWMRHAHWVQMDYPSRGAAGDNRDYNRVRRRLATKWGRPAA</sequence>
<feature type="region of interest" description="Disordered" evidence="1">
    <location>
        <begin position="1"/>
        <end position="103"/>
    </location>
</feature>
<reference evidence="2 3" key="1">
    <citation type="journal article" date="2017" name="Gigascience">
        <title>Draft genome of the honey bee ectoparasitic mite, Tropilaelaps mercedesae, is shaped by the parasitic life history.</title>
        <authorList>
            <person name="Dong X."/>
            <person name="Armstrong S.D."/>
            <person name="Xia D."/>
            <person name="Makepeace B.L."/>
            <person name="Darby A.C."/>
            <person name="Kadowaki T."/>
        </authorList>
    </citation>
    <scope>NUCLEOTIDE SEQUENCE [LARGE SCALE GENOMIC DNA]</scope>
    <source>
        <strain evidence="2">Wuxi-XJTLU</strain>
    </source>
</reference>
<keyword evidence="3" id="KW-1185">Reference proteome</keyword>
<feature type="compositionally biased region" description="Pro residues" evidence="1">
    <location>
        <begin position="48"/>
        <end position="59"/>
    </location>
</feature>
<dbReference type="STRING" id="418985.A0A1V9X415"/>
<dbReference type="InterPro" id="IPR050149">
    <property type="entry name" value="Collagen_superfamily"/>
</dbReference>
<keyword evidence="2" id="KW-0378">Hydrolase</keyword>
<comment type="caution">
    <text evidence="2">The sequence shown here is derived from an EMBL/GenBank/DDBJ whole genome shotgun (WGS) entry which is preliminary data.</text>
</comment>
<dbReference type="GO" id="GO:0005615">
    <property type="term" value="C:extracellular space"/>
    <property type="evidence" value="ECO:0007669"/>
    <property type="project" value="TreeGrafter"/>
</dbReference>
<dbReference type="PANTHER" id="PTHR24023">
    <property type="entry name" value="COLLAGEN ALPHA"/>
    <property type="match status" value="1"/>
</dbReference>
<keyword evidence="2" id="KW-0255">Endonuclease</keyword>
<dbReference type="GO" id="GO:0031012">
    <property type="term" value="C:extracellular matrix"/>
    <property type="evidence" value="ECO:0007669"/>
    <property type="project" value="TreeGrafter"/>
</dbReference>
<name>A0A1V9X415_9ACAR</name>
<feature type="compositionally biased region" description="Polar residues" evidence="1">
    <location>
        <begin position="30"/>
        <end position="40"/>
    </location>
</feature>
<dbReference type="InParanoid" id="A0A1V9X415"/>
<evidence type="ECO:0000313" key="3">
    <source>
        <dbReference type="Proteomes" id="UP000192247"/>
    </source>
</evidence>
<dbReference type="Proteomes" id="UP000192247">
    <property type="component" value="Unassembled WGS sequence"/>
</dbReference>
<keyword evidence="2" id="KW-0695">RNA-directed DNA polymerase</keyword>
<proteinExistence type="predicted"/>
<dbReference type="OrthoDB" id="6516419at2759"/>
<dbReference type="PANTHER" id="PTHR24023:SF1082">
    <property type="entry name" value="COLLAGEN TRIPLE HELIX REPEAT"/>
    <property type="match status" value="1"/>
</dbReference>
<evidence type="ECO:0000313" key="2">
    <source>
        <dbReference type="EMBL" id="OQR68315.1"/>
    </source>
</evidence>
<feature type="compositionally biased region" description="Basic and acidic residues" evidence="1">
    <location>
        <begin position="77"/>
        <end position="86"/>
    </location>
</feature>
<keyword evidence="2" id="KW-0808">Transferase</keyword>
<dbReference type="GO" id="GO:0003964">
    <property type="term" value="F:RNA-directed DNA polymerase activity"/>
    <property type="evidence" value="ECO:0007669"/>
    <property type="project" value="UniProtKB-KW"/>
</dbReference>
<evidence type="ECO:0000256" key="1">
    <source>
        <dbReference type="SAM" id="MobiDB-lite"/>
    </source>
</evidence>
<dbReference type="GO" id="GO:0004519">
    <property type="term" value="F:endonuclease activity"/>
    <property type="evidence" value="ECO:0007669"/>
    <property type="project" value="UniProtKB-KW"/>
</dbReference>
<keyword evidence="2" id="KW-0540">Nuclease</keyword>
<dbReference type="AlphaFoldDB" id="A0A1V9X415"/>